<feature type="domain" description="PA" evidence="9">
    <location>
        <begin position="130"/>
        <end position="213"/>
    </location>
</feature>
<feature type="domain" description="Peptidase M28" evidence="10">
    <location>
        <begin position="244"/>
        <end position="463"/>
    </location>
</feature>
<dbReference type="Gene3D" id="3.50.30.30">
    <property type="match status" value="1"/>
</dbReference>
<dbReference type="Gene3D" id="3.40.630.10">
    <property type="entry name" value="Zn peptidases"/>
    <property type="match status" value="1"/>
</dbReference>
<dbReference type="InterPro" id="IPR007484">
    <property type="entry name" value="Peptidase_M28"/>
</dbReference>
<gene>
    <name evidence="11" type="ORF">R3P38DRAFT_2860729</name>
</gene>
<organism evidence="11 12">
    <name type="scientific">Favolaschia claudopus</name>
    <dbReference type="NCBI Taxonomy" id="2862362"/>
    <lineage>
        <taxon>Eukaryota</taxon>
        <taxon>Fungi</taxon>
        <taxon>Dikarya</taxon>
        <taxon>Basidiomycota</taxon>
        <taxon>Agaricomycotina</taxon>
        <taxon>Agaricomycetes</taxon>
        <taxon>Agaricomycetidae</taxon>
        <taxon>Agaricales</taxon>
        <taxon>Marasmiineae</taxon>
        <taxon>Mycenaceae</taxon>
        <taxon>Favolaschia</taxon>
    </lineage>
</organism>
<evidence type="ECO:0000256" key="6">
    <source>
        <dbReference type="ARBA" id="ARBA00022833"/>
    </source>
</evidence>
<keyword evidence="4 7" id="KW-0479">Metal-binding</keyword>
<dbReference type="CDD" id="cd00538">
    <property type="entry name" value="PA"/>
    <property type="match status" value="1"/>
</dbReference>
<evidence type="ECO:0000256" key="7">
    <source>
        <dbReference type="RuleBase" id="RU361240"/>
    </source>
</evidence>
<keyword evidence="3 7" id="KW-0645">Protease</keyword>
<evidence type="ECO:0000313" key="11">
    <source>
        <dbReference type="EMBL" id="KAK7052510.1"/>
    </source>
</evidence>
<dbReference type="PANTHER" id="PTHR12147:SF26">
    <property type="entry name" value="PEPTIDASE M28 DOMAIN-CONTAINING PROTEIN"/>
    <property type="match status" value="1"/>
</dbReference>
<name>A0AAW0DIP3_9AGAR</name>
<keyword evidence="6 7" id="KW-0862">Zinc</keyword>
<feature type="signal peptide" evidence="7">
    <location>
        <begin position="1"/>
        <end position="22"/>
    </location>
</feature>
<evidence type="ECO:0000259" key="9">
    <source>
        <dbReference type="Pfam" id="PF02225"/>
    </source>
</evidence>
<dbReference type="Proteomes" id="UP001362999">
    <property type="component" value="Unassembled WGS sequence"/>
</dbReference>
<evidence type="ECO:0000256" key="3">
    <source>
        <dbReference type="ARBA" id="ARBA00022670"/>
    </source>
</evidence>
<evidence type="ECO:0000256" key="8">
    <source>
        <dbReference type="SAM" id="MobiDB-lite"/>
    </source>
</evidence>
<comment type="similarity">
    <text evidence="2">Belongs to the peptidase M28 family. M28B subfamily.</text>
</comment>
<accession>A0AAW0DIP3</accession>
<feature type="chain" id="PRO_5043095649" description="Peptide hydrolase" evidence="7">
    <location>
        <begin position="23"/>
        <end position="505"/>
    </location>
</feature>
<dbReference type="GO" id="GO:0006508">
    <property type="term" value="P:proteolysis"/>
    <property type="evidence" value="ECO:0007669"/>
    <property type="project" value="UniProtKB-KW"/>
</dbReference>
<comment type="cofactor">
    <cofactor evidence="1">
        <name>Zn(2+)</name>
        <dbReference type="ChEBI" id="CHEBI:29105"/>
    </cofactor>
</comment>
<evidence type="ECO:0000256" key="4">
    <source>
        <dbReference type="ARBA" id="ARBA00022723"/>
    </source>
</evidence>
<dbReference type="PANTHER" id="PTHR12147">
    <property type="entry name" value="METALLOPEPTIDASE M28 FAMILY MEMBER"/>
    <property type="match status" value="1"/>
</dbReference>
<feature type="region of interest" description="Disordered" evidence="8">
    <location>
        <begin position="485"/>
        <end position="505"/>
    </location>
</feature>
<dbReference type="GO" id="GO:0046872">
    <property type="term" value="F:metal ion binding"/>
    <property type="evidence" value="ECO:0007669"/>
    <property type="project" value="UniProtKB-KW"/>
</dbReference>
<dbReference type="AlphaFoldDB" id="A0AAW0DIP3"/>
<dbReference type="SUPFAM" id="SSF53187">
    <property type="entry name" value="Zn-dependent exopeptidases"/>
    <property type="match status" value="1"/>
</dbReference>
<protein>
    <recommendedName>
        <fullName evidence="7">Peptide hydrolase</fullName>
        <ecNumber evidence="7">3.4.-.-</ecNumber>
    </recommendedName>
</protein>
<dbReference type="GO" id="GO:0008235">
    <property type="term" value="F:metalloexopeptidase activity"/>
    <property type="evidence" value="ECO:0007669"/>
    <property type="project" value="InterPro"/>
</dbReference>
<keyword evidence="12" id="KW-1185">Reference proteome</keyword>
<dbReference type="EC" id="3.4.-.-" evidence="7"/>
<dbReference type="InterPro" id="IPR003137">
    <property type="entry name" value="PA_domain"/>
</dbReference>
<dbReference type="InterPro" id="IPR045175">
    <property type="entry name" value="M28_fam"/>
</dbReference>
<dbReference type="InterPro" id="IPR046450">
    <property type="entry name" value="PA_dom_sf"/>
</dbReference>
<proteinExistence type="inferred from homology"/>
<evidence type="ECO:0000256" key="1">
    <source>
        <dbReference type="ARBA" id="ARBA00001947"/>
    </source>
</evidence>
<dbReference type="Pfam" id="PF02225">
    <property type="entry name" value="PA"/>
    <property type="match status" value="1"/>
</dbReference>
<keyword evidence="5 7" id="KW-0378">Hydrolase</keyword>
<comment type="caution">
    <text evidence="11">The sequence shown here is derived from an EMBL/GenBank/DDBJ whole genome shotgun (WGS) entry which is preliminary data.</text>
</comment>
<evidence type="ECO:0000256" key="5">
    <source>
        <dbReference type="ARBA" id="ARBA00022801"/>
    </source>
</evidence>
<keyword evidence="7" id="KW-0732">Signal</keyword>
<dbReference type="SUPFAM" id="SSF52025">
    <property type="entry name" value="PA domain"/>
    <property type="match status" value="1"/>
</dbReference>
<evidence type="ECO:0000256" key="2">
    <source>
        <dbReference type="ARBA" id="ARBA00005634"/>
    </source>
</evidence>
<evidence type="ECO:0000259" key="10">
    <source>
        <dbReference type="Pfam" id="PF04389"/>
    </source>
</evidence>
<dbReference type="Pfam" id="PF04389">
    <property type="entry name" value="Peptidase_M28"/>
    <property type="match status" value="1"/>
</dbReference>
<sequence>MCMYRFLALFAIVSALPALVVCDGRLLELTPEAYADSMSVDAILGHLKAFQKYADTSANTRTHGSPGYNASADYVYGIAANAGLDVQRQGVESPVGFIRRGTLSVEGITFQAPNVTVDFFTSSTAPEGLTTDLVSIPGYGCSQDEFANVANKTVLLKSGECATAEKTFNALISSVPAVIIYDETPIPAVPGAGVFATASQNIAVPVVLLARYDVGQILLTKIASQSLTATVNVQVDIRNVSSDNIIAQTKWGDQDKVIMIGAHLDSVAQGPGINDNGSGSATLAELVQQLAQFEAAKYALRFGWWSSEELGLLGSAYYVDQLTQSERDRIVGYINIDMSASPNYILAVQDNDNSGGGRPPWIPAPPVGSNAIEKILQDVFLSMGSNFTGFDIAMNSDHASFMANGIPMGALETGAGGPKTELEAELFGGVVGQNYDSCYHSLCDDINNLSHEALIINARAVARALATLANDISTIEAEQAQASSGAKVQFKGASHPMSDLGRHAH</sequence>
<reference evidence="11 12" key="1">
    <citation type="journal article" date="2024" name="J Genomics">
        <title>Draft genome sequencing and assembly of Favolaschia claudopus CIRM-BRFM 2984 isolated from oak limbs.</title>
        <authorList>
            <person name="Navarro D."/>
            <person name="Drula E."/>
            <person name="Chaduli D."/>
            <person name="Cazenave R."/>
            <person name="Ahrendt S."/>
            <person name="Wang J."/>
            <person name="Lipzen A."/>
            <person name="Daum C."/>
            <person name="Barry K."/>
            <person name="Grigoriev I.V."/>
            <person name="Favel A."/>
            <person name="Rosso M.N."/>
            <person name="Martin F."/>
        </authorList>
    </citation>
    <scope>NUCLEOTIDE SEQUENCE [LARGE SCALE GENOMIC DNA]</scope>
    <source>
        <strain evidence="11 12">CIRM-BRFM 2984</strain>
    </source>
</reference>
<evidence type="ECO:0000313" key="12">
    <source>
        <dbReference type="Proteomes" id="UP001362999"/>
    </source>
</evidence>
<dbReference type="EMBL" id="JAWWNJ010000007">
    <property type="protein sequence ID" value="KAK7052510.1"/>
    <property type="molecule type" value="Genomic_DNA"/>
</dbReference>